<keyword evidence="3" id="KW-1185">Reference proteome</keyword>
<organism evidence="2 3">
    <name type="scientific">Roridomyces roridus</name>
    <dbReference type="NCBI Taxonomy" id="1738132"/>
    <lineage>
        <taxon>Eukaryota</taxon>
        <taxon>Fungi</taxon>
        <taxon>Dikarya</taxon>
        <taxon>Basidiomycota</taxon>
        <taxon>Agaricomycotina</taxon>
        <taxon>Agaricomycetes</taxon>
        <taxon>Agaricomycetidae</taxon>
        <taxon>Agaricales</taxon>
        <taxon>Marasmiineae</taxon>
        <taxon>Mycenaceae</taxon>
        <taxon>Roridomyces</taxon>
    </lineage>
</organism>
<evidence type="ECO:0000256" key="1">
    <source>
        <dbReference type="SAM" id="MobiDB-lite"/>
    </source>
</evidence>
<dbReference type="InterPro" id="IPR052980">
    <property type="entry name" value="Crinkler_effector"/>
</dbReference>
<gene>
    <name evidence="2" type="ORF">FB45DRAFT_948185</name>
</gene>
<sequence length="598" mass="66190">MTNQTTLPHFIPLDPDEELFNIYQLLWPTDSESERLTPYLSSSRINIDVTHTWPNEPSPDNEERPSIAYIDLVQNPGLAVSKARYLGKLLVRQEYENFIADAFGRGTGHWRFFLTGQPGMGKSVGGLYILFRLLAMGQPVFFVESPTSVLYFSNSGVQNWVANAQVAVWTSSPTQQRMYHFKKEIKAETWVMQPWSTNEIGGYAELMALNRQDIVSNMELCGPNPRYLFAAQHISAESADEIINAAVQNNLVAFNLDGSDRMFIIQPLEEQNEQGNVEIQRTEFSIQFLSNSIITRTAELMGKISIGTQKQLAIALESPGKMRLPHVFGGGLIGCSLFLHGQADDFGIEPCEQDKLLTRPLYLQPQEPDFAAVNAIIITSSTLCLLQSTLSETHAHHLTALVQIIARIGNPLQVDTLNLVYCLVGFDRARVTQLVEQSRRAVNDLNDNPGDLSTVARARLAKLTVQGLVFDPRKDTLTRVVAKGKTAPRADKSADDDEEETKASGSKVKATETEEPGSDAEVAPATKRVTPGGKGKQRAVQDVGSTGARPNTNTRSRGKASEAKSKLRKRVSSEVEEEEGDEGDERYEPAAKKKTRKV</sequence>
<dbReference type="EMBL" id="JARKIF010000050">
    <property type="protein sequence ID" value="KAJ7607380.1"/>
    <property type="molecule type" value="Genomic_DNA"/>
</dbReference>
<name>A0AAD7B1M9_9AGAR</name>
<reference evidence="2" key="1">
    <citation type="submission" date="2023-03" db="EMBL/GenBank/DDBJ databases">
        <title>Massive genome expansion in bonnet fungi (Mycena s.s.) driven by repeated elements and novel gene families across ecological guilds.</title>
        <authorList>
            <consortium name="Lawrence Berkeley National Laboratory"/>
            <person name="Harder C.B."/>
            <person name="Miyauchi S."/>
            <person name="Viragh M."/>
            <person name="Kuo A."/>
            <person name="Thoen E."/>
            <person name="Andreopoulos B."/>
            <person name="Lu D."/>
            <person name="Skrede I."/>
            <person name="Drula E."/>
            <person name="Henrissat B."/>
            <person name="Morin E."/>
            <person name="Kohler A."/>
            <person name="Barry K."/>
            <person name="LaButti K."/>
            <person name="Morin E."/>
            <person name="Salamov A."/>
            <person name="Lipzen A."/>
            <person name="Mereny Z."/>
            <person name="Hegedus B."/>
            <person name="Baldrian P."/>
            <person name="Stursova M."/>
            <person name="Weitz H."/>
            <person name="Taylor A."/>
            <person name="Grigoriev I.V."/>
            <person name="Nagy L.G."/>
            <person name="Martin F."/>
            <person name="Kauserud H."/>
        </authorList>
    </citation>
    <scope>NUCLEOTIDE SEQUENCE</scope>
    <source>
        <strain evidence="2">9284</strain>
    </source>
</reference>
<evidence type="ECO:0000313" key="2">
    <source>
        <dbReference type="EMBL" id="KAJ7607380.1"/>
    </source>
</evidence>
<feature type="region of interest" description="Disordered" evidence="1">
    <location>
        <begin position="481"/>
        <end position="598"/>
    </location>
</feature>
<proteinExistence type="predicted"/>
<accession>A0AAD7B1M9</accession>
<comment type="caution">
    <text evidence="2">The sequence shown here is derived from an EMBL/GenBank/DDBJ whole genome shotgun (WGS) entry which is preliminary data.</text>
</comment>
<dbReference type="AlphaFoldDB" id="A0AAD7B1M9"/>
<protein>
    <submittedName>
        <fullName evidence="2">Uncharacterized protein</fullName>
    </submittedName>
</protein>
<dbReference type="Proteomes" id="UP001221142">
    <property type="component" value="Unassembled WGS sequence"/>
</dbReference>
<feature type="compositionally biased region" description="Acidic residues" evidence="1">
    <location>
        <begin position="574"/>
        <end position="585"/>
    </location>
</feature>
<dbReference type="PANTHER" id="PTHR33129">
    <property type="entry name" value="PROTEIN KINASE DOMAIN-CONTAINING PROTEIN-RELATED"/>
    <property type="match status" value="1"/>
</dbReference>
<evidence type="ECO:0000313" key="3">
    <source>
        <dbReference type="Proteomes" id="UP001221142"/>
    </source>
</evidence>